<dbReference type="Gene3D" id="1.10.10.10">
    <property type="entry name" value="Winged helix-like DNA-binding domain superfamily/Winged helix DNA-binding domain"/>
    <property type="match status" value="1"/>
</dbReference>
<evidence type="ECO:0000313" key="6">
    <source>
        <dbReference type="Proteomes" id="UP000276254"/>
    </source>
</evidence>
<dbReference type="RefSeq" id="WP_121152778.1">
    <property type="nucleotide sequence ID" value="NZ_CP032829.1"/>
</dbReference>
<dbReference type="SUPFAM" id="SSF54909">
    <property type="entry name" value="Dimeric alpha+beta barrel"/>
    <property type="match status" value="1"/>
</dbReference>
<dbReference type="GO" id="GO:0043565">
    <property type="term" value="F:sequence-specific DNA binding"/>
    <property type="evidence" value="ECO:0007669"/>
    <property type="project" value="InterPro"/>
</dbReference>
<dbReference type="InterPro" id="IPR011008">
    <property type="entry name" value="Dimeric_a/b-barrel"/>
</dbReference>
<evidence type="ECO:0000256" key="3">
    <source>
        <dbReference type="ARBA" id="ARBA00023163"/>
    </source>
</evidence>
<reference evidence="5 6" key="1">
    <citation type="submission" date="2018-09" db="EMBL/GenBank/DDBJ databases">
        <title>Sphingomonas peninsula sp. nov., isolated from fildes peninsula, Antarctic soil.</title>
        <authorList>
            <person name="Yingchao G."/>
        </authorList>
    </citation>
    <scope>NUCLEOTIDE SEQUENCE [LARGE SCALE GENOMIC DNA]</scope>
    <source>
        <strain evidence="5 6">YZ-8</strain>
    </source>
</reference>
<keyword evidence="2" id="KW-0238">DNA-binding</keyword>
<dbReference type="OrthoDB" id="9809462at2"/>
<organism evidence="5 6">
    <name type="scientific">Sphingomonas paeninsulae</name>
    <dbReference type="NCBI Taxonomy" id="2319844"/>
    <lineage>
        <taxon>Bacteria</taxon>
        <taxon>Pseudomonadati</taxon>
        <taxon>Pseudomonadota</taxon>
        <taxon>Alphaproteobacteria</taxon>
        <taxon>Sphingomonadales</taxon>
        <taxon>Sphingomonadaceae</taxon>
        <taxon>Sphingomonas</taxon>
    </lineage>
</organism>
<dbReference type="InterPro" id="IPR000485">
    <property type="entry name" value="AsnC-type_HTH_dom"/>
</dbReference>
<dbReference type="KEGG" id="spha:D3Y57_09470"/>
<keyword evidence="1" id="KW-0805">Transcription regulation</keyword>
<dbReference type="PROSITE" id="PS50956">
    <property type="entry name" value="HTH_ASNC_2"/>
    <property type="match status" value="1"/>
</dbReference>
<dbReference type="PANTHER" id="PTHR30154:SF34">
    <property type="entry name" value="TRANSCRIPTIONAL REGULATOR AZLB"/>
    <property type="match status" value="1"/>
</dbReference>
<dbReference type="PANTHER" id="PTHR30154">
    <property type="entry name" value="LEUCINE-RESPONSIVE REGULATORY PROTEIN"/>
    <property type="match status" value="1"/>
</dbReference>
<protein>
    <submittedName>
        <fullName evidence="5">Lrp/AsnC family transcriptional regulator</fullName>
    </submittedName>
</protein>
<dbReference type="EMBL" id="CP032829">
    <property type="protein sequence ID" value="AYJ86153.1"/>
    <property type="molecule type" value="Genomic_DNA"/>
</dbReference>
<evidence type="ECO:0000259" key="4">
    <source>
        <dbReference type="PROSITE" id="PS50956"/>
    </source>
</evidence>
<keyword evidence="3" id="KW-0804">Transcription</keyword>
<dbReference type="GO" id="GO:0005829">
    <property type="term" value="C:cytosol"/>
    <property type="evidence" value="ECO:0007669"/>
    <property type="project" value="TreeGrafter"/>
</dbReference>
<dbReference type="Proteomes" id="UP000276254">
    <property type="component" value="Chromosome"/>
</dbReference>
<gene>
    <name evidence="5" type="ORF">D3Y57_09470</name>
</gene>
<dbReference type="InterPro" id="IPR019887">
    <property type="entry name" value="Tscrpt_reg_AsnC/Lrp_C"/>
</dbReference>
<dbReference type="SMART" id="SM00344">
    <property type="entry name" value="HTH_ASNC"/>
    <property type="match status" value="1"/>
</dbReference>
<evidence type="ECO:0000256" key="2">
    <source>
        <dbReference type="ARBA" id="ARBA00023125"/>
    </source>
</evidence>
<dbReference type="Pfam" id="PF13404">
    <property type="entry name" value="HTH_AsnC-type"/>
    <property type="match status" value="1"/>
</dbReference>
<keyword evidence="6" id="KW-1185">Reference proteome</keyword>
<feature type="domain" description="HTH asnC-type" evidence="4">
    <location>
        <begin position="6"/>
        <end position="74"/>
    </location>
</feature>
<dbReference type="Gene3D" id="3.30.70.920">
    <property type="match status" value="1"/>
</dbReference>
<dbReference type="Pfam" id="PF01037">
    <property type="entry name" value="AsnC_trans_reg"/>
    <property type="match status" value="1"/>
</dbReference>
<dbReference type="InterPro" id="IPR036390">
    <property type="entry name" value="WH_DNA-bd_sf"/>
</dbReference>
<dbReference type="AlphaFoldDB" id="A0A494TGS2"/>
<name>A0A494TGS2_SPHPE</name>
<accession>A0A494TGS2</accession>
<evidence type="ECO:0000256" key="1">
    <source>
        <dbReference type="ARBA" id="ARBA00023015"/>
    </source>
</evidence>
<dbReference type="SUPFAM" id="SSF46785">
    <property type="entry name" value="Winged helix' DNA-binding domain"/>
    <property type="match status" value="1"/>
</dbReference>
<dbReference type="InterPro" id="IPR019888">
    <property type="entry name" value="Tscrpt_reg_AsnC-like"/>
</dbReference>
<dbReference type="GO" id="GO:0043200">
    <property type="term" value="P:response to amino acid"/>
    <property type="evidence" value="ECO:0007669"/>
    <property type="project" value="TreeGrafter"/>
</dbReference>
<dbReference type="PRINTS" id="PR00033">
    <property type="entry name" value="HTHASNC"/>
</dbReference>
<sequence length="165" mass="18158">MSTPQLDELDRQLIEILARDARVSNRKIAADLKVTEGTVRGRIKRLQQDGMIAFTAITSLGLANSAKLAFVGVQAEIQNAREIGQKISELPMVKAVMITMGRFNILTICLFDDLDQLHELASEQILSLPGVHHIETSIAVKTVKYNPRIVRITDLVTTEGAPNLA</sequence>
<evidence type="ECO:0000313" key="5">
    <source>
        <dbReference type="EMBL" id="AYJ86153.1"/>
    </source>
</evidence>
<dbReference type="InterPro" id="IPR036388">
    <property type="entry name" value="WH-like_DNA-bd_sf"/>
</dbReference>
<proteinExistence type="predicted"/>